<reference evidence="1 2" key="1">
    <citation type="submission" date="2019-04" db="EMBL/GenBank/DDBJ databases">
        <title>Draft genome sequences for three unisolated Alnus-infective Frankia Sp+ strains, AgTrS, AiOr and AvVan, the first sequenced Frankia strains able to sporulate in-planta.</title>
        <authorList>
            <person name="Bethencourt L."/>
            <person name="Vautrin F."/>
            <person name="Taib N."/>
            <person name="Dubost A."/>
            <person name="Castro-Garcia L."/>
            <person name="Imbaud O."/>
            <person name="Abrouk D."/>
            <person name="Fournier P."/>
            <person name="Briolay J."/>
            <person name="Nguyen A."/>
            <person name="Normand P."/>
            <person name="Fernandez M.P."/>
            <person name="Brochier-Armanet C."/>
            <person name="Herrera-Belaroussi A."/>
        </authorList>
    </citation>
    <scope>NUCLEOTIDE SEQUENCE [LARGE SCALE GENOMIC DNA]</scope>
    <source>
        <strain evidence="1 2">AvVan</strain>
    </source>
</reference>
<dbReference type="AlphaFoldDB" id="A0A4S5ERL1"/>
<dbReference type="CDD" id="cd01127">
    <property type="entry name" value="TrwB_TraG_TraD_VirD4"/>
    <property type="match status" value="1"/>
</dbReference>
<name>A0A4S5ERL1_9ACTN</name>
<dbReference type="Proteomes" id="UP000305282">
    <property type="component" value="Unassembled WGS sequence"/>
</dbReference>
<dbReference type="SUPFAM" id="SSF52540">
    <property type="entry name" value="P-loop containing nucleoside triphosphate hydrolases"/>
    <property type="match status" value="1"/>
</dbReference>
<dbReference type="InterPro" id="IPR027417">
    <property type="entry name" value="P-loop_NTPase"/>
</dbReference>
<keyword evidence="2" id="KW-1185">Reference proteome</keyword>
<organism evidence="1 2">
    <name type="scientific">Candidatus Frankia alpina</name>
    <dbReference type="NCBI Taxonomy" id="2699483"/>
    <lineage>
        <taxon>Bacteria</taxon>
        <taxon>Bacillati</taxon>
        <taxon>Actinomycetota</taxon>
        <taxon>Actinomycetes</taxon>
        <taxon>Frankiales</taxon>
        <taxon>Frankiaceae</taxon>
        <taxon>Frankia</taxon>
    </lineage>
</organism>
<dbReference type="EMBL" id="SSXH01000128">
    <property type="protein sequence ID" value="THJ75077.1"/>
    <property type="molecule type" value="Genomic_DNA"/>
</dbReference>
<comment type="caution">
    <text evidence="1">The sequence shown here is derived from an EMBL/GenBank/DDBJ whole genome shotgun (WGS) entry which is preliminary data.</text>
</comment>
<protein>
    <recommendedName>
        <fullName evidence="3">FtsK domain-containing protein</fullName>
    </recommendedName>
</protein>
<gene>
    <name evidence="1" type="ORF">E7Y31_07630</name>
</gene>
<dbReference type="RefSeq" id="WP_136447553.1">
    <property type="nucleotide sequence ID" value="NZ_SSXH01000128.1"/>
</dbReference>
<evidence type="ECO:0000313" key="1">
    <source>
        <dbReference type="EMBL" id="THJ75077.1"/>
    </source>
</evidence>
<accession>A0A4S5ERL1</accession>
<proteinExistence type="predicted"/>
<evidence type="ECO:0000313" key="2">
    <source>
        <dbReference type="Proteomes" id="UP000305282"/>
    </source>
</evidence>
<evidence type="ECO:0008006" key="3">
    <source>
        <dbReference type="Google" id="ProtNLM"/>
    </source>
</evidence>
<dbReference type="Gene3D" id="3.40.50.300">
    <property type="entry name" value="P-loop containing nucleotide triphosphate hydrolases"/>
    <property type="match status" value="1"/>
</dbReference>
<sequence length="240" mass="25986">MRSLSGPLQLPIGASEDKWLAVPRNPAKQGAITRVNLPDHWAGEEYQQLAIARLVDRWIKVPMEVSRIHLTSAPRFMEFTPTPQPPDAASWRPSEDPYVMHVGDGPGKTPIYARTETDVPHLAVVGGSGSGKTTTLTVPLVHSRTYGALVDIIDLKRMSFTEIGDEHPNGIAGDPSRPARTVSGVRIHTRIEDAIRALAEFVASATAIALMQQAGMSTKHLPARVMIIDEFGSFAGGAKQ</sequence>